<keyword evidence="7" id="KW-1185">Reference proteome</keyword>
<accession>A0ABU8NDX2</accession>
<dbReference type="Pfam" id="PF02626">
    <property type="entry name" value="CT_A_B"/>
    <property type="match status" value="1"/>
</dbReference>
<dbReference type="InterPro" id="IPR052708">
    <property type="entry name" value="PxpC"/>
</dbReference>
<evidence type="ECO:0000256" key="4">
    <source>
        <dbReference type="SAM" id="MobiDB-lite"/>
    </source>
</evidence>
<gene>
    <name evidence="6" type="ORF">WCD41_29320</name>
</gene>
<dbReference type="SMART" id="SM00797">
    <property type="entry name" value="AHS2"/>
    <property type="match status" value="1"/>
</dbReference>
<name>A0ABU8NDX2_9PSEU</name>
<dbReference type="SUPFAM" id="SSF50891">
    <property type="entry name" value="Cyclophilin-like"/>
    <property type="match status" value="1"/>
</dbReference>
<reference evidence="6 7" key="1">
    <citation type="submission" date="2024-03" db="EMBL/GenBank/DDBJ databases">
        <title>Actinomycetospora sp. OC33-EN06, a novel actinomycete isolated from wild orchid (Aerides multiflora).</title>
        <authorList>
            <person name="Suriyachadkun C."/>
        </authorList>
    </citation>
    <scope>NUCLEOTIDE SEQUENCE [LARGE SCALE GENOMIC DNA]</scope>
    <source>
        <strain evidence="6 7">OC33-EN06</strain>
    </source>
</reference>
<sequence length="298" mass="30787">MSLRVLATGVLATVQDLGRPGRSDLGVGVSGAADRRSLALANRLVGNGSDAAGLEVTAGGLVVRAEGRLVVAVTGATGPVLVRRPSGRLRPAGLARPEVLALGDELRVGAPDRGLRSYVAVRGGVDAPSVLGSRSTDLLAGLGPPPLRPGDVLPVGDETAGPVPASDSVPVSAPDDGEVTVQAVPGPRADWFCDDALRVLFGRPWEVTPDSNRVGMRLRGPVLDRAPSHVDVELPSEGVARGAIQVPASGQPLVFLADHPVTGGYPVVAVLRDREVDVAAQLRPGQRLRLRPDPVRKF</sequence>
<comment type="caution">
    <text evidence="6">The sequence shown here is derived from an EMBL/GenBank/DDBJ whole genome shotgun (WGS) entry which is preliminary data.</text>
</comment>
<keyword evidence="2" id="KW-0378">Hydrolase</keyword>
<dbReference type="Proteomes" id="UP001370100">
    <property type="component" value="Unassembled WGS sequence"/>
</dbReference>
<evidence type="ECO:0000259" key="5">
    <source>
        <dbReference type="SMART" id="SM00797"/>
    </source>
</evidence>
<dbReference type="PANTHER" id="PTHR43309:SF3">
    <property type="entry name" value="5-OXOPROLINASE SUBUNIT C"/>
    <property type="match status" value="1"/>
</dbReference>
<evidence type="ECO:0000256" key="1">
    <source>
        <dbReference type="ARBA" id="ARBA00022741"/>
    </source>
</evidence>
<dbReference type="NCBIfam" id="TIGR00724">
    <property type="entry name" value="urea_amlyse_rel"/>
    <property type="match status" value="1"/>
</dbReference>
<evidence type="ECO:0000313" key="6">
    <source>
        <dbReference type="EMBL" id="MEJ2890591.1"/>
    </source>
</evidence>
<feature type="domain" description="Carboxyltransferase" evidence="5">
    <location>
        <begin position="24"/>
        <end position="298"/>
    </location>
</feature>
<evidence type="ECO:0000256" key="2">
    <source>
        <dbReference type="ARBA" id="ARBA00022801"/>
    </source>
</evidence>
<organism evidence="6 7">
    <name type="scientific">Actinomycetospora aeridis</name>
    <dbReference type="NCBI Taxonomy" id="3129231"/>
    <lineage>
        <taxon>Bacteria</taxon>
        <taxon>Bacillati</taxon>
        <taxon>Actinomycetota</taxon>
        <taxon>Actinomycetes</taxon>
        <taxon>Pseudonocardiales</taxon>
        <taxon>Pseudonocardiaceae</taxon>
        <taxon>Actinomycetospora</taxon>
    </lineage>
</organism>
<dbReference type="RefSeq" id="WP_337718790.1">
    <property type="nucleotide sequence ID" value="NZ_JBBEGL010000015.1"/>
</dbReference>
<dbReference type="EMBL" id="JBBEGL010000015">
    <property type="protein sequence ID" value="MEJ2890591.1"/>
    <property type="molecule type" value="Genomic_DNA"/>
</dbReference>
<dbReference type="InterPro" id="IPR029000">
    <property type="entry name" value="Cyclophilin-like_dom_sf"/>
</dbReference>
<dbReference type="InterPro" id="IPR003778">
    <property type="entry name" value="CT_A_B"/>
</dbReference>
<dbReference type="Gene3D" id="2.40.100.10">
    <property type="entry name" value="Cyclophilin-like"/>
    <property type="match status" value="1"/>
</dbReference>
<protein>
    <submittedName>
        <fullName evidence="6">Biotin-dependent carboxyltransferase family protein</fullName>
    </submittedName>
</protein>
<feature type="region of interest" description="Disordered" evidence="4">
    <location>
        <begin position="156"/>
        <end position="175"/>
    </location>
</feature>
<keyword evidence="1" id="KW-0547">Nucleotide-binding</keyword>
<keyword evidence="3" id="KW-0067">ATP-binding</keyword>
<dbReference type="PANTHER" id="PTHR43309">
    <property type="entry name" value="5-OXOPROLINASE SUBUNIT C"/>
    <property type="match status" value="1"/>
</dbReference>
<evidence type="ECO:0000313" key="7">
    <source>
        <dbReference type="Proteomes" id="UP001370100"/>
    </source>
</evidence>
<proteinExistence type="predicted"/>
<evidence type="ECO:0000256" key="3">
    <source>
        <dbReference type="ARBA" id="ARBA00022840"/>
    </source>
</evidence>